<evidence type="ECO:0000313" key="2">
    <source>
        <dbReference type="Proteomes" id="UP000823749"/>
    </source>
</evidence>
<reference evidence="1" key="1">
    <citation type="submission" date="2020-08" db="EMBL/GenBank/DDBJ databases">
        <title>Plant Genome Project.</title>
        <authorList>
            <person name="Zhang R.-G."/>
        </authorList>
    </citation>
    <scope>NUCLEOTIDE SEQUENCE</scope>
    <source>
        <strain evidence="1">WSP0</strain>
        <tissue evidence="1">Leaf</tissue>
    </source>
</reference>
<dbReference type="EMBL" id="JACTNZ010000008">
    <property type="protein sequence ID" value="KAG5534013.1"/>
    <property type="molecule type" value="Genomic_DNA"/>
</dbReference>
<organism evidence="1 2">
    <name type="scientific">Rhododendron griersonianum</name>
    <dbReference type="NCBI Taxonomy" id="479676"/>
    <lineage>
        <taxon>Eukaryota</taxon>
        <taxon>Viridiplantae</taxon>
        <taxon>Streptophyta</taxon>
        <taxon>Embryophyta</taxon>
        <taxon>Tracheophyta</taxon>
        <taxon>Spermatophyta</taxon>
        <taxon>Magnoliopsida</taxon>
        <taxon>eudicotyledons</taxon>
        <taxon>Gunneridae</taxon>
        <taxon>Pentapetalae</taxon>
        <taxon>asterids</taxon>
        <taxon>Ericales</taxon>
        <taxon>Ericaceae</taxon>
        <taxon>Ericoideae</taxon>
        <taxon>Rhodoreae</taxon>
        <taxon>Rhododendron</taxon>
    </lineage>
</organism>
<protein>
    <recommendedName>
        <fullName evidence="3">Secreted peptide</fullName>
    </recommendedName>
</protein>
<evidence type="ECO:0000313" key="1">
    <source>
        <dbReference type="EMBL" id="KAG5534013.1"/>
    </source>
</evidence>
<sequence length="77" mass="8173">MGSRVHAAVITIVLWSAGMRVSPVADAVVSAVVAFALSSVLLPLIECDCLSARGHIHAHHHHHQYSYSSSSSIISID</sequence>
<gene>
    <name evidence="1" type="ORF">RHGRI_022237</name>
</gene>
<name>A0AAV6J270_9ERIC</name>
<dbReference type="AlphaFoldDB" id="A0AAV6J270"/>
<comment type="caution">
    <text evidence="1">The sequence shown here is derived from an EMBL/GenBank/DDBJ whole genome shotgun (WGS) entry which is preliminary data.</text>
</comment>
<accession>A0AAV6J270</accession>
<evidence type="ECO:0008006" key="3">
    <source>
        <dbReference type="Google" id="ProtNLM"/>
    </source>
</evidence>
<keyword evidence="2" id="KW-1185">Reference proteome</keyword>
<proteinExistence type="predicted"/>
<dbReference type="Proteomes" id="UP000823749">
    <property type="component" value="Chromosome 8"/>
</dbReference>